<gene>
    <name evidence="2" type="ORF">EmuJ_000776100</name>
</gene>
<dbReference type="Proteomes" id="UP000017246">
    <property type="component" value="Unassembled WGS sequence"/>
</dbReference>
<keyword evidence="1" id="KW-0812">Transmembrane</keyword>
<reference evidence="2" key="1">
    <citation type="journal article" date="2013" name="Nature">
        <title>The genomes of four tapeworm species reveal adaptations to parasitism.</title>
        <authorList>
            <person name="Tsai I.J."/>
            <person name="Zarowiecki M."/>
            <person name="Holroyd N."/>
            <person name="Garciarrubio A."/>
            <person name="Sanchez-Flores A."/>
            <person name="Brooks K.L."/>
            <person name="Tracey A."/>
            <person name="Bobes R.J."/>
            <person name="Fragoso G."/>
            <person name="Sciutto E."/>
            <person name="Aslett M."/>
            <person name="Beasley H."/>
            <person name="Bennett H.M."/>
            <person name="Cai J."/>
            <person name="Camicia F."/>
            <person name="Clark R."/>
            <person name="Cucher M."/>
            <person name="De Silva N."/>
            <person name="Day T.A."/>
            <person name="Deplazes P."/>
            <person name="Estrada K."/>
            <person name="Fernandez C."/>
            <person name="Holland P.W."/>
            <person name="Hou J."/>
            <person name="Hu S."/>
            <person name="Huckvale T."/>
            <person name="Hung S.S."/>
            <person name="Kamenetzky L."/>
            <person name="Keane J.A."/>
            <person name="Kiss F."/>
            <person name="Koziol U."/>
            <person name="Lambert O."/>
            <person name="Liu K."/>
            <person name="Luo X."/>
            <person name="Luo Y."/>
            <person name="Macchiaroli N."/>
            <person name="Nichol S."/>
            <person name="Paps J."/>
            <person name="Parkinson J."/>
            <person name="Pouchkina-Stantcheva N."/>
            <person name="Riddiford N."/>
            <person name="Rosenzvit M."/>
            <person name="Salinas G."/>
            <person name="Wasmuth J.D."/>
            <person name="Zamanian M."/>
            <person name="Zheng Y."/>
            <person name="Cai X."/>
            <person name="Soberon X."/>
            <person name="Olson P.D."/>
            <person name="Laclette J.P."/>
            <person name="Brehm K."/>
            <person name="Berriman M."/>
            <person name="Garciarrubio A."/>
            <person name="Bobes R.J."/>
            <person name="Fragoso G."/>
            <person name="Sanchez-Flores A."/>
            <person name="Estrada K."/>
            <person name="Cevallos M.A."/>
            <person name="Morett E."/>
            <person name="Gonzalez V."/>
            <person name="Portillo T."/>
            <person name="Ochoa-Leyva A."/>
            <person name="Jose M.V."/>
            <person name="Sciutto E."/>
            <person name="Landa A."/>
            <person name="Jimenez L."/>
            <person name="Valdes V."/>
            <person name="Carrero J.C."/>
            <person name="Larralde C."/>
            <person name="Morales-Montor J."/>
            <person name="Limon-Lason J."/>
            <person name="Soberon X."/>
            <person name="Laclette J.P."/>
        </authorList>
    </citation>
    <scope>NUCLEOTIDE SEQUENCE [LARGE SCALE GENOMIC DNA]</scope>
</reference>
<keyword evidence="1" id="KW-0472">Membrane</keyword>
<evidence type="ECO:0000313" key="3">
    <source>
        <dbReference type="Proteomes" id="UP000017246"/>
    </source>
</evidence>
<dbReference type="EMBL" id="LN902841">
    <property type="protein sequence ID" value="CDS40194.1"/>
    <property type="molecule type" value="Genomic_DNA"/>
</dbReference>
<accession>A0A068Y6N2</accession>
<sequence length="68" mass="8226">MENLRCQFRKSESCKASWTVLGAVFYVFAWNFYMVNMRYLRHLSTLGRTQINQCDWAALKLEQRDRDE</sequence>
<evidence type="ECO:0000256" key="1">
    <source>
        <dbReference type="SAM" id="Phobius"/>
    </source>
</evidence>
<keyword evidence="1" id="KW-1133">Transmembrane helix</keyword>
<organism evidence="2 3">
    <name type="scientific">Echinococcus multilocularis</name>
    <name type="common">Fox tapeworm</name>
    <dbReference type="NCBI Taxonomy" id="6211"/>
    <lineage>
        <taxon>Eukaryota</taxon>
        <taxon>Metazoa</taxon>
        <taxon>Spiralia</taxon>
        <taxon>Lophotrochozoa</taxon>
        <taxon>Platyhelminthes</taxon>
        <taxon>Cestoda</taxon>
        <taxon>Eucestoda</taxon>
        <taxon>Cyclophyllidea</taxon>
        <taxon>Taeniidae</taxon>
        <taxon>Echinococcus</taxon>
    </lineage>
</organism>
<name>A0A068Y6N2_ECHMU</name>
<protein>
    <submittedName>
        <fullName evidence="2">Uncharacterized protein</fullName>
    </submittedName>
</protein>
<feature type="transmembrane region" description="Helical" evidence="1">
    <location>
        <begin position="16"/>
        <end position="35"/>
    </location>
</feature>
<dbReference type="AlphaFoldDB" id="A0A068Y6N2"/>
<proteinExistence type="predicted"/>
<evidence type="ECO:0000313" key="2">
    <source>
        <dbReference type="EMBL" id="CDS40194.1"/>
    </source>
</evidence>
<keyword evidence="3" id="KW-1185">Reference proteome</keyword>
<reference evidence="2" key="2">
    <citation type="submission" date="2015-11" db="EMBL/GenBank/DDBJ databases">
        <authorList>
            <person name="Zhang Y."/>
            <person name="Guo Z."/>
        </authorList>
    </citation>
    <scope>NUCLEOTIDE SEQUENCE</scope>
</reference>